<proteinExistence type="predicted"/>
<reference evidence="2" key="1">
    <citation type="submission" date="2021-06" db="EMBL/GenBank/DDBJ databases">
        <authorList>
            <person name="Kallberg Y."/>
            <person name="Tangrot J."/>
            <person name="Rosling A."/>
        </authorList>
    </citation>
    <scope>NUCLEOTIDE SEQUENCE</scope>
    <source>
        <strain evidence="2">MT106</strain>
    </source>
</reference>
<dbReference type="PANTHER" id="PTHR10829:SF25">
    <property type="entry name" value="DREBRIN-LIKE PROTEIN"/>
    <property type="match status" value="1"/>
</dbReference>
<name>A0A9N8V6M3_9GLOM</name>
<keyword evidence="3" id="KW-1185">Reference proteome</keyword>
<feature type="domain" description="ADF-H" evidence="1">
    <location>
        <begin position="3"/>
        <end position="113"/>
    </location>
</feature>
<dbReference type="Pfam" id="PF00241">
    <property type="entry name" value="Cofilin_ADF"/>
    <property type="match status" value="1"/>
</dbReference>
<dbReference type="SUPFAM" id="SSF55753">
    <property type="entry name" value="Actin depolymerizing proteins"/>
    <property type="match status" value="1"/>
</dbReference>
<dbReference type="InterPro" id="IPR002108">
    <property type="entry name" value="ADF-H"/>
</dbReference>
<dbReference type="Proteomes" id="UP000789831">
    <property type="component" value="Unassembled WGS sequence"/>
</dbReference>
<sequence length="192" mass="22327">MACDLSDPSIMRAYEEVISMQDPTNWWVLRLASSSGGLDELGRNLKEETLYGFLRIENKFVFLMYLSEQISDVQRARGLVHGRAVALLFKMHQIQIRATTREEISEAKIRSKLIDEILNFPLSPEYDQNSQIILPPESEQQNKVDDINNHNETAHQLHQEPDEKSATNNKKKKKFRLKNLFCFSCSRKHYSN</sequence>
<dbReference type="GO" id="GO:0005884">
    <property type="term" value="C:actin filament"/>
    <property type="evidence" value="ECO:0007669"/>
    <property type="project" value="TreeGrafter"/>
</dbReference>
<dbReference type="GO" id="GO:0051015">
    <property type="term" value="F:actin filament binding"/>
    <property type="evidence" value="ECO:0007669"/>
    <property type="project" value="TreeGrafter"/>
</dbReference>
<dbReference type="InterPro" id="IPR029006">
    <property type="entry name" value="ADF-H/Gelsolin-like_dom_sf"/>
</dbReference>
<evidence type="ECO:0000313" key="2">
    <source>
        <dbReference type="EMBL" id="CAG8436577.1"/>
    </source>
</evidence>
<protein>
    <submittedName>
        <fullName evidence="2">6219_t:CDS:1</fullName>
    </submittedName>
</protein>
<dbReference type="Gene3D" id="3.40.20.10">
    <property type="entry name" value="Severin"/>
    <property type="match status" value="1"/>
</dbReference>
<dbReference type="GO" id="GO:0030833">
    <property type="term" value="P:regulation of actin filament polymerization"/>
    <property type="evidence" value="ECO:0007669"/>
    <property type="project" value="TreeGrafter"/>
</dbReference>
<gene>
    <name evidence="2" type="ORF">AGERDE_LOCUS674</name>
</gene>
<dbReference type="PANTHER" id="PTHR10829">
    <property type="entry name" value="CORTACTIN AND DREBRIN"/>
    <property type="match status" value="1"/>
</dbReference>
<dbReference type="GO" id="GO:0030864">
    <property type="term" value="C:cortical actin cytoskeleton"/>
    <property type="evidence" value="ECO:0007669"/>
    <property type="project" value="TreeGrafter"/>
</dbReference>
<dbReference type="EMBL" id="CAJVPL010000034">
    <property type="protein sequence ID" value="CAG8436577.1"/>
    <property type="molecule type" value="Genomic_DNA"/>
</dbReference>
<accession>A0A9N8V6M3</accession>
<dbReference type="AlphaFoldDB" id="A0A9N8V6M3"/>
<dbReference type="OrthoDB" id="2123378at2759"/>
<comment type="caution">
    <text evidence="2">The sequence shown here is derived from an EMBL/GenBank/DDBJ whole genome shotgun (WGS) entry which is preliminary data.</text>
</comment>
<evidence type="ECO:0000259" key="1">
    <source>
        <dbReference type="Pfam" id="PF00241"/>
    </source>
</evidence>
<evidence type="ECO:0000313" key="3">
    <source>
        <dbReference type="Proteomes" id="UP000789831"/>
    </source>
</evidence>
<organism evidence="2 3">
    <name type="scientific">Ambispora gerdemannii</name>
    <dbReference type="NCBI Taxonomy" id="144530"/>
    <lineage>
        <taxon>Eukaryota</taxon>
        <taxon>Fungi</taxon>
        <taxon>Fungi incertae sedis</taxon>
        <taxon>Mucoromycota</taxon>
        <taxon>Glomeromycotina</taxon>
        <taxon>Glomeromycetes</taxon>
        <taxon>Archaeosporales</taxon>
        <taxon>Ambisporaceae</taxon>
        <taxon>Ambispora</taxon>
    </lineage>
</organism>